<dbReference type="InterPro" id="IPR012506">
    <property type="entry name" value="TMEM86B-like"/>
</dbReference>
<sequence length="216" mass="22622">MGARSWQVALGLVALTHLVAQLLGAQTLADGSQVLLVPALAGLVWSAGLLPARAWSTRAYGAALLLSWLGDALPRLLDGEAAFIAMVTFFLLAQVGLILTYVLLTRTWPTVLVMAIYAVVFGALYLLCATGAGSLLPLVTGYGLLLVAAGALSSTVSLVTAIGGALFVLSDALIALHRFLPGYALPQHDFLVMLTYIGAQVLIAYGLLSRARRPVH</sequence>
<feature type="transmembrane region" description="Helical" evidence="6">
    <location>
        <begin position="142"/>
        <end position="169"/>
    </location>
</feature>
<protein>
    <submittedName>
        <fullName evidence="7">Lysoplasmalogenase</fullName>
    </submittedName>
</protein>
<dbReference type="EMBL" id="DXBY01000313">
    <property type="protein sequence ID" value="HIZ37717.1"/>
    <property type="molecule type" value="Genomic_DNA"/>
</dbReference>
<keyword evidence="4 6" id="KW-1133">Transmembrane helix</keyword>
<evidence type="ECO:0000256" key="6">
    <source>
        <dbReference type="SAM" id="Phobius"/>
    </source>
</evidence>
<dbReference type="GO" id="GO:0016787">
    <property type="term" value="F:hydrolase activity"/>
    <property type="evidence" value="ECO:0007669"/>
    <property type="project" value="TreeGrafter"/>
</dbReference>
<evidence type="ECO:0000256" key="1">
    <source>
        <dbReference type="ARBA" id="ARBA00004141"/>
    </source>
</evidence>
<reference evidence="7" key="1">
    <citation type="journal article" date="2021" name="PeerJ">
        <title>Extensive microbial diversity within the chicken gut microbiome revealed by metagenomics and culture.</title>
        <authorList>
            <person name="Gilroy R."/>
            <person name="Ravi A."/>
            <person name="Getino M."/>
            <person name="Pursley I."/>
            <person name="Horton D.L."/>
            <person name="Alikhan N.F."/>
            <person name="Baker D."/>
            <person name="Gharbi K."/>
            <person name="Hall N."/>
            <person name="Watson M."/>
            <person name="Adriaenssens E.M."/>
            <person name="Foster-Nyarko E."/>
            <person name="Jarju S."/>
            <person name="Secka A."/>
            <person name="Antonio M."/>
            <person name="Oren A."/>
            <person name="Chaudhuri R.R."/>
            <person name="La Ragione R."/>
            <person name="Hildebrand F."/>
            <person name="Pallen M.J."/>
        </authorList>
    </citation>
    <scope>NUCLEOTIDE SEQUENCE</scope>
    <source>
        <strain evidence="7">ChiGjej4B4-7305</strain>
    </source>
</reference>
<dbReference type="AlphaFoldDB" id="A0A9D2J6A6"/>
<dbReference type="Pfam" id="PF07947">
    <property type="entry name" value="YhhN"/>
    <property type="match status" value="1"/>
</dbReference>
<feature type="transmembrane region" description="Helical" evidence="6">
    <location>
        <begin position="111"/>
        <end position="136"/>
    </location>
</feature>
<evidence type="ECO:0000313" key="7">
    <source>
        <dbReference type="EMBL" id="HIZ37717.1"/>
    </source>
</evidence>
<reference evidence="7" key="2">
    <citation type="submission" date="2021-04" db="EMBL/GenBank/DDBJ databases">
        <authorList>
            <person name="Gilroy R."/>
        </authorList>
    </citation>
    <scope>NUCLEOTIDE SEQUENCE</scope>
    <source>
        <strain evidence="7">ChiGjej4B4-7305</strain>
    </source>
</reference>
<keyword evidence="3 6" id="KW-0812">Transmembrane</keyword>
<feature type="transmembrane region" description="Helical" evidence="6">
    <location>
        <begin position="83"/>
        <end position="104"/>
    </location>
</feature>
<keyword evidence="5 6" id="KW-0472">Membrane</keyword>
<feature type="transmembrane region" description="Helical" evidence="6">
    <location>
        <begin position="190"/>
        <end position="208"/>
    </location>
</feature>
<evidence type="ECO:0000313" key="8">
    <source>
        <dbReference type="Proteomes" id="UP000824037"/>
    </source>
</evidence>
<evidence type="ECO:0000256" key="3">
    <source>
        <dbReference type="ARBA" id="ARBA00022692"/>
    </source>
</evidence>
<dbReference type="PANTHER" id="PTHR31885:SF6">
    <property type="entry name" value="GH04784P"/>
    <property type="match status" value="1"/>
</dbReference>
<dbReference type="PANTHER" id="PTHR31885">
    <property type="entry name" value="GH04784P"/>
    <property type="match status" value="1"/>
</dbReference>
<proteinExistence type="inferred from homology"/>
<evidence type="ECO:0000256" key="4">
    <source>
        <dbReference type="ARBA" id="ARBA00022989"/>
    </source>
</evidence>
<organism evidence="7 8">
    <name type="scientific">Candidatus Ruania gallistercoris</name>
    <dbReference type="NCBI Taxonomy" id="2838746"/>
    <lineage>
        <taxon>Bacteria</taxon>
        <taxon>Bacillati</taxon>
        <taxon>Actinomycetota</taxon>
        <taxon>Actinomycetes</taxon>
        <taxon>Micrococcales</taxon>
        <taxon>Ruaniaceae</taxon>
        <taxon>Ruania</taxon>
    </lineage>
</organism>
<comment type="caution">
    <text evidence="7">The sequence shown here is derived from an EMBL/GenBank/DDBJ whole genome shotgun (WGS) entry which is preliminary data.</text>
</comment>
<dbReference type="Proteomes" id="UP000824037">
    <property type="component" value="Unassembled WGS sequence"/>
</dbReference>
<gene>
    <name evidence="7" type="ORF">H9815_18220</name>
</gene>
<accession>A0A9D2J6A6</accession>
<comment type="similarity">
    <text evidence="2">Belongs to the TMEM86 family.</text>
</comment>
<evidence type="ECO:0000256" key="2">
    <source>
        <dbReference type="ARBA" id="ARBA00007375"/>
    </source>
</evidence>
<dbReference type="GO" id="GO:0016020">
    <property type="term" value="C:membrane"/>
    <property type="evidence" value="ECO:0007669"/>
    <property type="project" value="UniProtKB-SubCell"/>
</dbReference>
<comment type="subcellular location">
    <subcellularLocation>
        <location evidence="1">Membrane</location>
        <topology evidence="1">Multi-pass membrane protein</topology>
    </subcellularLocation>
</comment>
<evidence type="ECO:0000256" key="5">
    <source>
        <dbReference type="ARBA" id="ARBA00023136"/>
    </source>
</evidence>
<name>A0A9D2J6A6_9MICO</name>